<evidence type="ECO:0000256" key="1">
    <source>
        <dbReference type="SAM" id="MobiDB-lite"/>
    </source>
</evidence>
<feature type="compositionally biased region" description="Polar residues" evidence="1">
    <location>
        <begin position="1"/>
        <end position="11"/>
    </location>
</feature>
<organism evidence="2 3">
    <name type="scientific">Sistotremastrum niveocremeum HHB9708</name>
    <dbReference type="NCBI Taxonomy" id="1314777"/>
    <lineage>
        <taxon>Eukaryota</taxon>
        <taxon>Fungi</taxon>
        <taxon>Dikarya</taxon>
        <taxon>Basidiomycota</taxon>
        <taxon>Agaricomycotina</taxon>
        <taxon>Agaricomycetes</taxon>
        <taxon>Sistotremastrales</taxon>
        <taxon>Sistotremastraceae</taxon>
        <taxon>Sertulicium</taxon>
        <taxon>Sertulicium niveocremeum</taxon>
    </lineage>
</organism>
<feature type="compositionally biased region" description="Basic and acidic residues" evidence="1">
    <location>
        <begin position="64"/>
        <end position="77"/>
    </location>
</feature>
<keyword evidence="3" id="KW-1185">Reference proteome</keyword>
<name>A0A164WSQ6_9AGAM</name>
<feature type="region of interest" description="Disordered" evidence="1">
    <location>
        <begin position="54"/>
        <end position="77"/>
    </location>
</feature>
<gene>
    <name evidence="2" type="ORF">SISNIDRAFT_452715</name>
</gene>
<sequence length="77" mass="8737">MSSLSNAQRNRSLFRDRTGSEYQESEGGTKFVVVIDFPGTTKQYMPPSCREARKRMIGVPTPSRELKKPESGLSDRR</sequence>
<dbReference type="AlphaFoldDB" id="A0A164WSQ6"/>
<protein>
    <submittedName>
        <fullName evidence="2">Uncharacterized protein</fullName>
    </submittedName>
</protein>
<dbReference type="EMBL" id="KV419402">
    <property type="protein sequence ID" value="KZS95322.1"/>
    <property type="molecule type" value="Genomic_DNA"/>
</dbReference>
<dbReference type="Proteomes" id="UP000076722">
    <property type="component" value="Unassembled WGS sequence"/>
</dbReference>
<accession>A0A164WSQ6</accession>
<proteinExistence type="predicted"/>
<feature type="region of interest" description="Disordered" evidence="1">
    <location>
        <begin position="1"/>
        <end position="28"/>
    </location>
</feature>
<reference evidence="2 3" key="1">
    <citation type="journal article" date="2016" name="Mol. Biol. Evol.">
        <title>Comparative Genomics of Early-Diverging Mushroom-Forming Fungi Provides Insights into the Origins of Lignocellulose Decay Capabilities.</title>
        <authorList>
            <person name="Nagy L.G."/>
            <person name="Riley R."/>
            <person name="Tritt A."/>
            <person name="Adam C."/>
            <person name="Daum C."/>
            <person name="Floudas D."/>
            <person name="Sun H."/>
            <person name="Yadav J.S."/>
            <person name="Pangilinan J."/>
            <person name="Larsson K.H."/>
            <person name="Matsuura K."/>
            <person name="Barry K."/>
            <person name="Labutti K."/>
            <person name="Kuo R."/>
            <person name="Ohm R.A."/>
            <person name="Bhattacharya S.S."/>
            <person name="Shirouzu T."/>
            <person name="Yoshinaga Y."/>
            <person name="Martin F.M."/>
            <person name="Grigoriev I.V."/>
            <person name="Hibbett D.S."/>
        </authorList>
    </citation>
    <scope>NUCLEOTIDE SEQUENCE [LARGE SCALE GENOMIC DNA]</scope>
    <source>
        <strain evidence="2 3">HHB9708</strain>
    </source>
</reference>
<evidence type="ECO:0000313" key="3">
    <source>
        <dbReference type="Proteomes" id="UP000076722"/>
    </source>
</evidence>
<evidence type="ECO:0000313" key="2">
    <source>
        <dbReference type="EMBL" id="KZS95322.1"/>
    </source>
</evidence>